<feature type="domain" description="EAL" evidence="1">
    <location>
        <begin position="70"/>
        <end position="321"/>
    </location>
</feature>
<dbReference type="CDD" id="cd01948">
    <property type="entry name" value="EAL"/>
    <property type="match status" value="1"/>
</dbReference>
<name>A0ABU9QQ83_9BURK</name>
<dbReference type="Proteomes" id="UP001494588">
    <property type="component" value="Unassembled WGS sequence"/>
</dbReference>
<gene>
    <name evidence="3" type="ORF">V4C55_37465</name>
</gene>
<dbReference type="InterPro" id="IPR052155">
    <property type="entry name" value="Biofilm_reg_signaling"/>
</dbReference>
<dbReference type="Gene3D" id="3.20.20.450">
    <property type="entry name" value="EAL domain"/>
    <property type="match status" value="1"/>
</dbReference>
<proteinExistence type="predicted"/>
<organism evidence="3 4">
    <name type="scientific">Paraburkholderia sabiae</name>
    <dbReference type="NCBI Taxonomy" id="273251"/>
    <lineage>
        <taxon>Bacteria</taxon>
        <taxon>Pseudomonadati</taxon>
        <taxon>Pseudomonadota</taxon>
        <taxon>Betaproteobacteria</taxon>
        <taxon>Burkholderiales</taxon>
        <taxon>Burkholderiaceae</taxon>
        <taxon>Paraburkholderia</taxon>
    </lineage>
</organism>
<dbReference type="GO" id="GO:0071111">
    <property type="term" value="F:cyclic-guanylate-specific phosphodiesterase activity"/>
    <property type="evidence" value="ECO:0007669"/>
    <property type="project" value="UniProtKB-EC"/>
</dbReference>
<dbReference type="PANTHER" id="PTHR44757">
    <property type="entry name" value="DIGUANYLATE CYCLASE DGCP"/>
    <property type="match status" value="1"/>
</dbReference>
<sequence>MKDALNFGFSVRDTLVVPQASVGIAVYPDHSTDPEALLSYADAAMYRAKAIGRNSLQLFEAEIASHSNRRALMAQALRRAVGADEFSVVYQPRVNPVTGRTTGFDALVRWYDPEQGHVSPSLFVPLAEETGLIVSIGERVLGAACRQTAIWAQTCPDIVVSVNVSPVQFEQSDLPVVIAETIKRTGVRPHNLELEITEGVMMGPRSLGTLRALRELGVSVAIDNFGSGYSSLSYIRNFMADRLKLDMSFVRGIGRSHADEVIVEAVLALGKTLGMRVVAEGVETPEQLQFLVDNGCDEVQGFWFARPVEAGIAQSYLPRECATHARATHQFQEKVPTDVPRRFPHGKKTS</sequence>
<evidence type="ECO:0000259" key="2">
    <source>
        <dbReference type="PROSITE" id="PS50887"/>
    </source>
</evidence>
<keyword evidence="3" id="KW-0378">Hydrolase</keyword>
<dbReference type="Pfam" id="PF00990">
    <property type="entry name" value="GGDEF"/>
    <property type="match status" value="1"/>
</dbReference>
<dbReference type="Gene3D" id="3.30.70.270">
    <property type="match status" value="1"/>
</dbReference>
<dbReference type="RefSeq" id="WP_201660727.1">
    <property type="nucleotide sequence ID" value="NZ_CAJHCS010000041.1"/>
</dbReference>
<protein>
    <submittedName>
        <fullName evidence="3">GGDEF domain-containing phosphodiesterase</fullName>
        <ecNumber evidence="3">3.1.4.52</ecNumber>
    </submittedName>
</protein>
<dbReference type="InterPro" id="IPR029787">
    <property type="entry name" value="Nucleotide_cyclase"/>
</dbReference>
<evidence type="ECO:0000259" key="1">
    <source>
        <dbReference type="PROSITE" id="PS50883"/>
    </source>
</evidence>
<dbReference type="SUPFAM" id="SSF55073">
    <property type="entry name" value="Nucleotide cyclase"/>
    <property type="match status" value="1"/>
</dbReference>
<dbReference type="EC" id="3.1.4.52" evidence="3"/>
<dbReference type="InterPro" id="IPR000160">
    <property type="entry name" value="GGDEF_dom"/>
</dbReference>
<accession>A0ABU9QQ83</accession>
<dbReference type="SUPFAM" id="SSF141868">
    <property type="entry name" value="EAL domain-like"/>
    <property type="match status" value="1"/>
</dbReference>
<dbReference type="PANTHER" id="PTHR44757:SF2">
    <property type="entry name" value="BIOFILM ARCHITECTURE MAINTENANCE PROTEIN MBAA"/>
    <property type="match status" value="1"/>
</dbReference>
<evidence type="ECO:0000313" key="3">
    <source>
        <dbReference type="EMBL" id="MEM5291424.1"/>
    </source>
</evidence>
<dbReference type="PROSITE" id="PS50883">
    <property type="entry name" value="EAL"/>
    <property type="match status" value="1"/>
</dbReference>
<dbReference type="PROSITE" id="PS50887">
    <property type="entry name" value="GGDEF"/>
    <property type="match status" value="1"/>
</dbReference>
<dbReference type="EMBL" id="JAZHGC010000050">
    <property type="protein sequence ID" value="MEM5291424.1"/>
    <property type="molecule type" value="Genomic_DNA"/>
</dbReference>
<dbReference type="InterPro" id="IPR035919">
    <property type="entry name" value="EAL_sf"/>
</dbReference>
<dbReference type="InterPro" id="IPR001633">
    <property type="entry name" value="EAL_dom"/>
</dbReference>
<reference evidence="3 4" key="1">
    <citation type="submission" date="2024-01" db="EMBL/GenBank/DDBJ databases">
        <title>The diversity of rhizobia nodulating Mimosa spp. in eleven states of Brazil covering several biomes is determined by host plant, location, and edaphic factors.</title>
        <authorList>
            <person name="Rouws L."/>
            <person name="Barauna A."/>
            <person name="Beukes C."/>
            <person name="De Faria S.M."/>
            <person name="Gross E."/>
            <person name="Dos Reis Junior F.B."/>
            <person name="Simon M."/>
            <person name="Maluk M."/>
            <person name="Odee D.W."/>
            <person name="Kenicer G."/>
            <person name="Young J.P.W."/>
            <person name="Reis V.M."/>
            <person name="Zilli J."/>
            <person name="James E.K."/>
        </authorList>
    </citation>
    <scope>NUCLEOTIDE SEQUENCE [LARGE SCALE GENOMIC DNA]</scope>
    <source>
        <strain evidence="3 4">JPY77</strain>
    </source>
</reference>
<evidence type="ECO:0000313" key="4">
    <source>
        <dbReference type="Proteomes" id="UP001494588"/>
    </source>
</evidence>
<dbReference type="SMART" id="SM00052">
    <property type="entry name" value="EAL"/>
    <property type="match status" value="1"/>
</dbReference>
<dbReference type="InterPro" id="IPR043128">
    <property type="entry name" value="Rev_trsase/Diguanyl_cyclase"/>
</dbReference>
<keyword evidence="4" id="KW-1185">Reference proteome</keyword>
<feature type="domain" description="GGDEF" evidence="2">
    <location>
        <begin position="1"/>
        <end position="61"/>
    </location>
</feature>
<comment type="caution">
    <text evidence="3">The sequence shown here is derived from an EMBL/GenBank/DDBJ whole genome shotgun (WGS) entry which is preliminary data.</text>
</comment>
<dbReference type="Pfam" id="PF00563">
    <property type="entry name" value="EAL"/>
    <property type="match status" value="1"/>
</dbReference>